<evidence type="ECO:0000313" key="1">
    <source>
        <dbReference type="EMBL" id="AAX44533.1"/>
    </source>
</evidence>
<reference evidence="1 3" key="1">
    <citation type="journal article" date="2005" name="PLoS Biol.">
        <title>Three Prochlorococcus cyanophage genomes: signature features and ecological interpretations.</title>
        <authorList>
            <person name="Sullivan M.B."/>
            <person name="Coleman M.L."/>
            <person name="Weigele P."/>
            <person name="Rohwer F."/>
            <person name="Chisholm S.W."/>
        </authorList>
    </citation>
    <scope>NUCLEOTIDE SEQUENCE</scope>
</reference>
<reference evidence="1 3" key="3">
    <citation type="journal article" date="2010" name="Environ. Microbiol.">
        <title>Genomic analysis of oceanic cyanobacterial myoviruses compared with T4-like myoviruses from diverse hosts and environments.</title>
        <authorList>
            <person name="Sullivan M.B."/>
            <person name="Huang K.H."/>
            <person name="Ignacio-Espinoza J.C."/>
            <person name="Berlin A.M."/>
            <person name="Kelly L."/>
            <person name="Weigele P.R."/>
            <person name="DeFrancesco A.S."/>
            <person name="Kern S.E."/>
            <person name="Thompson L.R."/>
            <person name="Young S."/>
            <person name="Yandava C."/>
            <person name="Fu R."/>
            <person name="Krastins B."/>
            <person name="Chase M."/>
            <person name="Sarracino D."/>
            <person name="Osburne M.S."/>
            <person name="Henn M.R."/>
            <person name="Chisholm S.W."/>
        </authorList>
    </citation>
    <scope>NUCLEOTIDE SEQUENCE [LARGE SCALE GENOMIC DNA]</scope>
</reference>
<dbReference type="EMBL" id="GU071092">
    <property type="protein sequence ID" value="ACY76034.1"/>
    <property type="molecule type" value="Genomic_DNA"/>
</dbReference>
<gene>
    <name evidence="2" type="ORF">PCMG_00158</name>
    <name evidence="1" type="ORF">PSSM2_155</name>
</gene>
<dbReference type="InterPro" id="IPR012668">
    <property type="entry name" value="CHP02466"/>
</dbReference>
<dbReference type="Gene3D" id="2.60.120.620">
    <property type="entry name" value="q2cbj1_9rhob like domain"/>
    <property type="match status" value="1"/>
</dbReference>
<keyword evidence="3" id="KW-1185">Reference proteome</keyword>
<dbReference type="Proteomes" id="UP000013923">
    <property type="component" value="Genome"/>
</dbReference>
<accession>Q58MJ9</accession>
<evidence type="ECO:0000313" key="2">
    <source>
        <dbReference type="EMBL" id="ACY76034.1"/>
    </source>
</evidence>
<organism evidence="1 3">
    <name type="scientific">Prochlorococcus phage P-SSM2</name>
    <dbReference type="NCBI Taxonomy" id="268746"/>
    <lineage>
        <taxon>Viruses</taxon>
        <taxon>Duplodnaviria</taxon>
        <taxon>Heunggongvirae</taxon>
        <taxon>Uroviricota</taxon>
        <taxon>Caudoviricetes</taxon>
        <taxon>Pantevenvirales</taxon>
        <taxon>Kyanoviridae</taxon>
        <taxon>Salacisavirus</taxon>
        <taxon>Salacisavirus pssm2</taxon>
    </lineage>
</organism>
<reference evidence="2 4" key="2">
    <citation type="submission" date="2009-10" db="EMBL/GenBank/DDBJ databases">
        <title>The Genome Sequence of Prochlorococcus phage P-SSM2.</title>
        <authorList>
            <consortium name="The Broad Institute Genome Sequencing Platform"/>
            <person name="Henn M.R."/>
            <person name="Sullivan M.S."/>
            <person name="Osburne M.S."/>
            <person name="Levin J."/>
            <person name="Malboeuf C."/>
            <person name="Casali M."/>
            <person name="Russ C."/>
            <person name="Lennon N."/>
            <person name="Chapman S.B."/>
            <person name="Erlich R."/>
            <person name="Young S.K."/>
            <person name="Koehrsen M."/>
            <person name="Yandava C."/>
            <person name="Zeng Q."/>
            <person name="Alvarado L."/>
            <person name="Anderson S."/>
            <person name="Berlin A."/>
            <person name="Borenstein D."/>
            <person name="Chen Z."/>
            <person name="Engels R."/>
            <person name="Freedman E."/>
            <person name="Gellesch M."/>
            <person name="Goldberg J."/>
            <person name="Green L."/>
            <person name="Griggs A."/>
            <person name="Gujja S."/>
            <person name="Heilman E.R."/>
            <person name="Heiman D."/>
            <person name="Hepburn T."/>
            <person name="Howarth C."/>
            <person name="Jen D."/>
            <person name="Larson L."/>
            <person name="Lewis B."/>
            <person name="Mehta T."/>
            <person name="Park D."/>
            <person name="Pearson M."/>
            <person name="Richards J."/>
            <person name="Rizzolo K."/>
            <person name="Roberts A."/>
            <person name="Ryan E."/>
            <person name="Saif S."/>
            <person name="Shea T."/>
            <person name="Shenoy N."/>
            <person name="Sisk P."/>
            <person name="Stolte C."/>
            <person name="Sykes S."/>
            <person name="Walk T."/>
            <person name="White J."/>
            <person name="Yu Q."/>
            <person name="Coleman M.L."/>
            <person name="Huang K.H."/>
            <person name="Weigele P.R."/>
            <person name="DeFrancesco A.S."/>
            <person name="Kern S.E."/>
            <person name="Thompson L.R."/>
            <person name="Fu R."/>
            <person name="Hombeck B."/>
            <person name="Chisholm S.W."/>
            <person name="Haas B."/>
            <person name="Nusbaum C."/>
            <person name="Birren B."/>
        </authorList>
    </citation>
    <scope>NUCLEOTIDE SEQUENCE [LARGE SCALE GENOMIC DNA]</scope>
    <source>
        <strain evidence="2">P-SSM2</strain>
    </source>
</reference>
<evidence type="ECO:0000313" key="4">
    <source>
        <dbReference type="Proteomes" id="UP000013923"/>
    </source>
</evidence>
<dbReference type="RefSeq" id="YP_214387.1">
    <property type="nucleotide sequence ID" value="NC_006883.2"/>
</dbReference>
<protein>
    <submittedName>
        <fullName evidence="1">Uncharacterized protein</fullName>
    </submittedName>
</protein>
<evidence type="ECO:0000313" key="3">
    <source>
        <dbReference type="Proteomes" id="UP000000991"/>
    </source>
</evidence>
<name>Q58MJ9_BPPRM</name>
<dbReference type="Proteomes" id="UP000000991">
    <property type="component" value="Segment"/>
</dbReference>
<organismHost>
    <name type="scientific">Prochlorococcus</name>
    <dbReference type="NCBI Taxonomy" id="1218"/>
</organismHost>
<dbReference type="Pfam" id="PF13759">
    <property type="entry name" value="2OG-FeII_Oxy_5"/>
    <property type="match status" value="1"/>
</dbReference>
<dbReference type="EMBL" id="AY939844">
    <property type="protein sequence ID" value="AAX44533.1"/>
    <property type="molecule type" value="Genomic_DNA"/>
</dbReference>
<dbReference type="GeneID" id="3294206"/>
<sequence>MSDYNTSCPFGPLIYKANISGDFQNFLVDGLSASRMGDDARKRLVGNIEGQRRALNYEEDKFVKFVDPHVVNYLVEKHKRHNVIKDTCSKPTIEWNYECSRIAYDLDKGPWINFQNSNEFNPLHNHAGIISAVIFIDIPEEISKEREESTFNAKVNGCLEFVYMNQHIILNPESATLLLFPAYLWHTVYPYHSDVERITMSFNVHNLTIDDYPVPGNDDIIFYQDT</sequence>
<proteinExistence type="predicted"/>
<dbReference type="KEGG" id="vg:3294206"/>